<accession>A0A7C4H7K6</accession>
<feature type="transmembrane region" description="Helical" evidence="1">
    <location>
        <begin position="237"/>
        <end position="257"/>
    </location>
</feature>
<feature type="transmembrane region" description="Helical" evidence="1">
    <location>
        <begin position="421"/>
        <end position="443"/>
    </location>
</feature>
<feature type="transmembrane region" description="Helical" evidence="1">
    <location>
        <begin position="166"/>
        <end position="185"/>
    </location>
</feature>
<feature type="transmembrane region" description="Helical" evidence="1">
    <location>
        <begin position="116"/>
        <end position="136"/>
    </location>
</feature>
<protein>
    <submittedName>
        <fullName evidence="2">Uncharacterized protein</fullName>
    </submittedName>
</protein>
<feature type="transmembrane region" description="Helical" evidence="1">
    <location>
        <begin position="205"/>
        <end position="225"/>
    </location>
</feature>
<evidence type="ECO:0000313" key="2">
    <source>
        <dbReference type="EMBL" id="HGM07517.1"/>
    </source>
</evidence>
<dbReference type="EMBL" id="DTCA01000115">
    <property type="protein sequence ID" value="HGM07517.1"/>
    <property type="molecule type" value="Genomic_DNA"/>
</dbReference>
<organism evidence="2">
    <name type="scientific">Ignisphaera aggregans</name>
    <dbReference type="NCBI Taxonomy" id="334771"/>
    <lineage>
        <taxon>Archaea</taxon>
        <taxon>Thermoproteota</taxon>
        <taxon>Thermoprotei</taxon>
        <taxon>Desulfurococcales</taxon>
        <taxon>Desulfurococcaceae</taxon>
        <taxon>Ignisphaera</taxon>
    </lineage>
</organism>
<feature type="transmembrane region" description="Helical" evidence="1">
    <location>
        <begin position="541"/>
        <end position="565"/>
    </location>
</feature>
<feature type="transmembrane region" description="Helical" evidence="1">
    <location>
        <begin position="269"/>
        <end position="288"/>
    </location>
</feature>
<keyword evidence="1" id="KW-1133">Transmembrane helix</keyword>
<proteinExistence type="predicted"/>
<feature type="transmembrane region" description="Helical" evidence="1">
    <location>
        <begin position="478"/>
        <end position="496"/>
    </location>
</feature>
<gene>
    <name evidence="2" type="ORF">ENU31_03810</name>
</gene>
<sequence length="568" mass="62426">MKNGILVGLFIGLLLGFIDSYTYAISGYTTSEISLIIVPFLVMTIFKVVKVRYNNYDLITAIALAFGICMATTLSSGMYITFGFLKHISSRLRPYGMDIDVPEHIYSGSFPDLTALPTYVALALISFGGALIAFAFRNHFIEKEKLKYPIGLASAILIKLLQKSLISVKIVVTFILLGFSLQFIAMRMNTMLDLTPIVSAVAPGAVLALSFWPILIGLLVLIPLYPLKSISIGSVSTYLLLIPLSIALFGIKTVPAISYEEALYNYSPISIGLNIGVVLIVTLFYLITYSTTLYMSLTMILKMRMERTAFILGIMMILMMMYLVLVIGGTSTILIHIIPLIFIHVILTLANLRVVGETGTGSQALLPLVTFYMYFFGFRDVRVYATIDPYTGIPMPQVIGGASMNLLRLARLFKYSVVKSLLYFGIGMLVGSFATYIYGNILTHVYGFESEYMPLTRWVPCVIWMASIYSGKLGSTSVSVIVLGIFIGLLIIIGGLRRVLSPFGFIVGMTMPPDIGVLSLIVYAIKILMVRLGVEVHEKMIISAILFLLGCGIAVIFNTILYIIVGVG</sequence>
<reference evidence="2" key="1">
    <citation type="journal article" date="2020" name="mSystems">
        <title>Genome- and Community-Level Interaction Insights into Carbon Utilization and Element Cycling Functions of Hydrothermarchaeota in Hydrothermal Sediment.</title>
        <authorList>
            <person name="Zhou Z."/>
            <person name="Liu Y."/>
            <person name="Xu W."/>
            <person name="Pan J."/>
            <person name="Luo Z.H."/>
            <person name="Li M."/>
        </authorList>
    </citation>
    <scope>NUCLEOTIDE SEQUENCE [LARGE SCALE GENOMIC DNA]</scope>
    <source>
        <strain evidence="2">SpSt-658</strain>
    </source>
</reference>
<dbReference type="AlphaFoldDB" id="A0A7C4H7K6"/>
<feature type="transmembrane region" description="Helical" evidence="1">
    <location>
        <begin position="30"/>
        <end position="49"/>
    </location>
</feature>
<feature type="transmembrane region" description="Helical" evidence="1">
    <location>
        <begin position="61"/>
        <end position="85"/>
    </location>
</feature>
<keyword evidence="1" id="KW-0472">Membrane</keyword>
<name>A0A7C4H7K6_9CREN</name>
<keyword evidence="1" id="KW-0812">Transmembrane</keyword>
<feature type="transmembrane region" description="Helical" evidence="1">
    <location>
        <begin position="309"/>
        <end position="327"/>
    </location>
</feature>
<comment type="caution">
    <text evidence="2">The sequence shown here is derived from an EMBL/GenBank/DDBJ whole genome shotgun (WGS) entry which is preliminary data.</text>
</comment>
<feature type="transmembrane region" description="Helical" evidence="1">
    <location>
        <begin position="333"/>
        <end position="352"/>
    </location>
</feature>
<evidence type="ECO:0000256" key="1">
    <source>
        <dbReference type="SAM" id="Phobius"/>
    </source>
</evidence>